<protein>
    <submittedName>
        <fullName evidence="2">Uncharacterized protein</fullName>
    </submittedName>
</protein>
<evidence type="ECO:0000313" key="3">
    <source>
        <dbReference type="Proteomes" id="UP000180043"/>
    </source>
</evidence>
<sequence length="137" mass="13695">MKYAPAAALALLAAVIAVIGGVLQNASGAGSQPGITLTHIGGAAAICALIAAIIAAIIAAVAGSHAEPDPKSVYVTATDGHAVIPVIGPYATERAAYDDLGNIRAQFDPEGRYAWTVQAAAHETTVAGAANEFFKVT</sequence>
<dbReference type="RefSeq" id="WP_070947464.1">
    <property type="nucleotide sequence ID" value="NZ_MLIQ01000014.1"/>
</dbReference>
<dbReference type="AlphaFoldDB" id="A0A1S1LPF7"/>
<dbReference type="EMBL" id="MLIQ01000014">
    <property type="protein sequence ID" value="OHU57089.1"/>
    <property type="molecule type" value="Genomic_DNA"/>
</dbReference>
<proteinExistence type="predicted"/>
<dbReference type="Proteomes" id="UP000180043">
    <property type="component" value="Unassembled WGS sequence"/>
</dbReference>
<feature type="transmembrane region" description="Helical" evidence="1">
    <location>
        <begin position="41"/>
        <end position="62"/>
    </location>
</feature>
<keyword evidence="1" id="KW-0812">Transmembrane</keyword>
<evidence type="ECO:0000256" key="1">
    <source>
        <dbReference type="SAM" id="Phobius"/>
    </source>
</evidence>
<keyword evidence="1" id="KW-0472">Membrane</keyword>
<accession>A0A1S1LPF7</accession>
<reference evidence="2 3" key="1">
    <citation type="submission" date="2016-10" db="EMBL/GenBank/DDBJ databases">
        <title>Evaluation of Human, Veterinary and Environmental Mycobacterium chelonae Isolates by Core Genome Phylogenomic Analysis, Targeted Gene Comparison, and Anti-microbial Susceptibility Patterns: A Tale of Mistaken Identities.</title>
        <authorList>
            <person name="Fogelson S.B."/>
            <person name="Camus A.C."/>
            <person name="Lorenz W."/>
            <person name="Vasireddy R."/>
            <person name="Vasireddy S."/>
            <person name="Smith T."/>
            <person name="Brown-Elliott B.A."/>
            <person name="Wallace R.J.Jr."/>
            <person name="Hasan N.A."/>
            <person name="Reischl U."/>
            <person name="Sanchez S."/>
        </authorList>
    </citation>
    <scope>NUCLEOTIDE SEQUENCE [LARGE SCALE GENOMIC DNA]</scope>
    <source>
        <strain evidence="2 3">15515</strain>
    </source>
</reference>
<name>A0A1S1LPF7_MYCCH</name>
<comment type="caution">
    <text evidence="2">The sequence shown here is derived from an EMBL/GenBank/DDBJ whole genome shotgun (WGS) entry which is preliminary data.</text>
</comment>
<organism evidence="2 3">
    <name type="scientific">Mycobacteroides chelonae</name>
    <name type="common">Mycobacterium chelonae</name>
    <dbReference type="NCBI Taxonomy" id="1774"/>
    <lineage>
        <taxon>Bacteria</taxon>
        <taxon>Bacillati</taxon>
        <taxon>Actinomycetota</taxon>
        <taxon>Actinomycetes</taxon>
        <taxon>Mycobacteriales</taxon>
        <taxon>Mycobacteriaceae</taxon>
        <taxon>Mycobacteroides</taxon>
    </lineage>
</organism>
<gene>
    <name evidence="2" type="ORF">BKG82_12935</name>
</gene>
<keyword evidence="1" id="KW-1133">Transmembrane helix</keyword>
<evidence type="ECO:0000313" key="2">
    <source>
        <dbReference type="EMBL" id="OHU57089.1"/>
    </source>
</evidence>